<dbReference type="RefSeq" id="WP_188371138.1">
    <property type="nucleotide sequence ID" value="NZ_BMFH01000002.1"/>
</dbReference>
<dbReference type="InterPro" id="IPR050709">
    <property type="entry name" value="Biotin_Carboxyl_Carrier/Decarb"/>
</dbReference>
<dbReference type="PROSITE" id="PS50968">
    <property type="entry name" value="BIOTINYL_LIPOYL"/>
    <property type="match status" value="1"/>
</dbReference>
<proteinExistence type="predicted"/>
<name>A0ABQ1R6A1_9FLAO</name>
<dbReference type="InterPro" id="IPR011053">
    <property type="entry name" value="Single_hybrid_motif"/>
</dbReference>
<evidence type="ECO:0000259" key="2">
    <source>
        <dbReference type="PROSITE" id="PS50968"/>
    </source>
</evidence>
<organism evidence="3 4">
    <name type="scientific">Muriicola marianensis</name>
    <dbReference type="NCBI Taxonomy" id="1324801"/>
    <lineage>
        <taxon>Bacteria</taxon>
        <taxon>Pseudomonadati</taxon>
        <taxon>Bacteroidota</taxon>
        <taxon>Flavobacteriia</taxon>
        <taxon>Flavobacteriales</taxon>
        <taxon>Flavobacteriaceae</taxon>
        <taxon>Muriicola</taxon>
    </lineage>
</organism>
<sequence>MSKPYKVTVNGTYEYELSEGDLDSLDVLKTSASGYHVLKDNVPFPVEVISVDFNRKVYKIKVRNDVYEVSLQNELDQQIARMGFSLGSAKNITTITAPMPGLILEIKTREGEEVKEDSPLLILEAMKMENVITSPREGIIKNVSVKVGETVDKKQLLITYA</sequence>
<protein>
    <recommendedName>
        <fullName evidence="2">Lipoyl-binding domain-containing protein</fullName>
    </recommendedName>
</protein>
<gene>
    <name evidence="3" type="ORF">GCM10011361_25350</name>
</gene>
<comment type="caution">
    <text evidence="3">The sequence shown here is derived from an EMBL/GenBank/DDBJ whole genome shotgun (WGS) entry which is preliminary data.</text>
</comment>
<dbReference type="SUPFAM" id="SSF51230">
    <property type="entry name" value="Single hybrid motif"/>
    <property type="match status" value="1"/>
</dbReference>
<evidence type="ECO:0000313" key="4">
    <source>
        <dbReference type="Proteomes" id="UP000625780"/>
    </source>
</evidence>
<dbReference type="Pfam" id="PF00364">
    <property type="entry name" value="Biotin_lipoyl"/>
    <property type="match status" value="1"/>
</dbReference>
<dbReference type="EMBL" id="BMFH01000002">
    <property type="protein sequence ID" value="GGD57784.1"/>
    <property type="molecule type" value="Genomic_DNA"/>
</dbReference>
<feature type="domain" description="Lipoyl-binding" evidence="2">
    <location>
        <begin position="79"/>
        <end position="161"/>
    </location>
</feature>
<accession>A0ABQ1R6A1</accession>
<dbReference type="Gene3D" id="2.40.50.100">
    <property type="match status" value="1"/>
</dbReference>
<evidence type="ECO:0000313" key="3">
    <source>
        <dbReference type="EMBL" id="GGD57784.1"/>
    </source>
</evidence>
<keyword evidence="4" id="KW-1185">Reference proteome</keyword>
<dbReference type="InterPro" id="IPR000089">
    <property type="entry name" value="Biotin_lipoyl"/>
</dbReference>
<dbReference type="CDD" id="cd06850">
    <property type="entry name" value="biotinyl_domain"/>
    <property type="match status" value="1"/>
</dbReference>
<dbReference type="PANTHER" id="PTHR45266">
    <property type="entry name" value="OXALOACETATE DECARBOXYLASE ALPHA CHAIN"/>
    <property type="match status" value="1"/>
</dbReference>
<dbReference type="Proteomes" id="UP000625780">
    <property type="component" value="Unassembled WGS sequence"/>
</dbReference>
<keyword evidence="1" id="KW-0092">Biotin</keyword>
<evidence type="ECO:0000256" key="1">
    <source>
        <dbReference type="ARBA" id="ARBA00023267"/>
    </source>
</evidence>
<dbReference type="PANTHER" id="PTHR45266:SF3">
    <property type="entry name" value="OXALOACETATE DECARBOXYLASE ALPHA CHAIN"/>
    <property type="match status" value="1"/>
</dbReference>
<reference evidence="4" key="1">
    <citation type="journal article" date="2019" name="Int. J. Syst. Evol. Microbiol.">
        <title>The Global Catalogue of Microorganisms (GCM) 10K type strain sequencing project: providing services to taxonomists for standard genome sequencing and annotation.</title>
        <authorList>
            <consortium name="The Broad Institute Genomics Platform"/>
            <consortium name="The Broad Institute Genome Sequencing Center for Infectious Disease"/>
            <person name="Wu L."/>
            <person name="Ma J."/>
        </authorList>
    </citation>
    <scope>NUCLEOTIDE SEQUENCE [LARGE SCALE GENOMIC DNA]</scope>
    <source>
        <strain evidence="4">CGMCC 1.12606</strain>
    </source>
</reference>